<feature type="region of interest" description="Disordered" evidence="1">
    <location>
        <begin position="27"/>
        <end position="179"/>
    </location>
</feature>
<dbReference type="AlphaFoldDB" id="A0A166BFW8"/>
<dbReference type="Pfam" id="PF08737">
    <property type="entry name" value="Rgp1"/>
    <property type="match status" value="1"/>
</dbReference>
<feature type="compositionally biased region" description="Low complexity" evidence="1">
    <location>
        <begin position="31"/>
        <end position="40"/>
    </location>
</feature>
<proteinExistence type="predicted"/>
<feature type="compositionally biased region" description="Polar residues" evidence="1">
    <location>
        <begin position="116"/>
        <end position="128"/>
    </location>
</feature>
<accession>A0A166BFW8</accession>
<evidence type="ECO:0000256" key="1">
    <source>
        <dbReference type="SAM" id="MobiDB-lite"/>
    </source>
</evidence>
<dbReference type="OrthoDB" id="1918at2759"/>
<dbReference type="InParanoid" id="A0A166BFW8"/>
<evidence type="ECO:0000313" key="2">
    <source>
        <dbReference type="EMBL" id="KZW00700.1"/>
    </source>
</evidence>
<feature type="compositionally biased region" description="Polar residues" evidence="1">
    <location>
        <begin position="294"/>
        <end position="310"/>
    </location>
</feature>
<sequence>MSGIRVSVSPSQAAYFAGEPFSFTITFHNTAQPDAPQAPQRASSFSPGHHRAAHSISSAPLAKPPTSPGTPKTAYPAYNHSQGFPGNGSDPLRKGLVGQRHEGPRSAVEPAKQRAASKSLSVSVSPQDLLNRLATDPKIVTNGKVLPSPSSPRVSSPLRRDPLLPSSHPHARKHSLPNITSPALQSASSALAHQVPQTATASAFPLTLDPIREFLRSPLTPGLSSPTPSPVPPSAVNGRTPSDFPLKRTLAPPPPAPSETASPDVLLPAFKFGRSSSTTPQRVNGLGLPPPVTENGSALTTKRARATSSAFRPPGTELLLWAYAQLSGTFELDDQIVRKEAFAALQNELRQAPVVGGGRMEIGALPPTRAANGFFSSFFSTPATPTTSQVAPEDEKQLPTLESRQTMLVVDLSLAPGESKSYRYNSVIPPVLPPTFRGRAFRFSYTLVIGTCRVSSVPSEAKKQYSRVMKIPIRLYNNVTVGRTPSPYDLLWPVARRREKPAECVVEEVRGKLPVQLPRQSPVGKFKDSAAALEDFARQLLSVRDRHLAGLDVGLPGLGEDVAVGCKEAVEVVTRNPKKLSYDVTKDGRKVAVLTFVKSAYRLGETILGMLEFNQLGSGTRVLQLSVMLEAHETLPSNWLERADGAPAPGMRRVHAEHHEALVPCAARAAFALNIPSDAAPEFSLCTGRGAAGGVAWKIRICLLVAAGEGAHLVKDTVASSAWAASWIARASITPVAESSSKEMHTPLTPSWTTFLGSPFARTPEVGLGVSDVRLETVEAEVPVRVWPGNTAFKAADVVFDV</sequence>
<keyword evidence="3" id="KW-1185">Reference proteome</keyword>
<organism evidence="2 3">
    <name type="scientific">Exidia glandulosa HHB12029</name>
    <dbReference type="NCBI Taxonomy" id="1314781"/>
    <lineage>
        <taxon>Eukaryota</taxon>
        <taxon>Fungi</taxon>
        <taxon>Dikarya</taxon>
        <taxon>Basidiomycota</taxon>
        <taxon>Agaricomycotina</taxon>
        <taxon>Agaricomycetes</taxon>
        <taxon>Auriculariales</taxon>
        <taxon>Exidiaceae</taxon>
        <taxon>Exidia</taxon>
    </lineage>
</organism>
<dbReference type="STRING" id="1314781.A0A166BFW8"/>
<feature type="region of interest" description="Disordered" evidence="1">
    <location>
        <begin position="217"/>
        <end position="310"/>
    </location>
</feature>
<name>A0A166BFW8_EXIGL</name>
<feature type="compositionally biased region" description="Low complexity" evidence="1">
    <location>
        <begin position="217"/>
        <end position="226"/>
    </location>
</feature>
<evidence type="ECO:0000313" key="3">
    <source>
        <dbReference type="Proteomes" id="UP000077266"/>
    </source>
</evidence>
<dbReference type="PANTHER" id="PTHR12507">
    <property type="entry name" value="REDUCED GROWTH PHENOTYPE 1 RGP1, YEAST -RELATED"/>
    <property type="match status" value="1"/>
</dbReference>
<reference evidence="2 3" key="1">
    <citation type="journal article" date="2016" name="Mol. Biol. Evol.">
        <title>Comparative Genomics of Early-Diverging Mushroom-Forming Fungi Provides Insights into the Origins of Lignocellulose Decay Capabilities.</title>
        <authorList>
            <person name="Nagy L.G."/>
            <person name="Riley R."/>
            <person name="Tritt A."/>
            <person name="Adam C."/>
            <person name="Daum C."/>
            <person name="Floudas D."/>
            <person name="Sun H."/>
            <person name="Yadav J.S."/>
            <person name="Pangilinan J."/>
            <person name="Larsson K.H."/>
            <person name="Matsuura K."/>
            <person name="Barry K."/>
            <person name="Labutti K."/>
            <person name="Kuo R."/>
            <person name="Ohm R.A."/>
            <person name="Bhattacharya S.S."/>
            <person name="Shirouzu T."/>
            <person name="Yoshinaga Y."/>
            <person name="Martin F.M."/>
            <person name="Grigoriev I.V."/>
            <person name="Hibbett D.S."/>
        </authorList>
    </citation>
    <scope>NUCLEOTIDE SEQUENCE [LARGE SCALE GENOMIC DNA]</scope>
    <source>
        <strain evidence="2 3">HHB12029</strain>
    </source>
</reference>
<dbReference type="InterPro" id="IPR014848">
    <property type="entry name" value="Rgp1"/>
</dbReference>
<dbReference type="EMBL" id="KV425899">
    <property type="protein sequence ID" value="KZW00700.1"/>
    <property type="molecule type" value="Genomic_DNA"/>
</dbReference>
<protein>
    <submittedName>
        <fullName evidence="2">Rgp1-domain-containing protein</fullName>
    </submittedName>
</protein>
<dbReference type="Proteomes" id="UP000077266">
    <property type="component" value="Unassembled WGS sequence"/>
</dbReference>
<gene>
    <name evidence="2" type="ORF">EXIGLDRAFT_720929</name>
</gene>
<feature type="compositionally biased region" description="Low complexity" evidence="1">
    <location>
        <begin position="146"/>
        <end position="168"/>
    </location>
</feature>